<evidence type="ECO:0000313" key="2">
    <source>
        <dbReference type="EMBL" id="KIQ64537.1"/>
    </source>
</evidence>
<dbReference type="PATRIC" id="fig|2064.6.peg.2053"/>
<dbReference type="InterPro" id="IPR016181">
    <property type="entry name" value="Acyl_CoA_acyltransferase"/>
</dbReference>
<dbReference type="InterPro" id="IPR000182">
    <property type="entry name" value="GNAT_dom"/>
</dbReference>
<dbReference type="GO" id="GO:1990189">
    <property type="term" value="F:protein N-terminal-serine acetyltransferase activity"/>
    <property type="evidence" value="ECO:0007669"/>
    <property type="project" value="TreeGrafter"/>
</dbReference>
<dbReference type="Gene3D" id="3.40.630.30">
    <property type="match status" value="1"/>
</dbReference>
<dbReference type="InterPro" id="IPR051908">
    <property type="entry name" value="Ribosomal_N-acetyltransferase"/>
</dbReference>
<sequence>MTSYWLGERVRLRAVETGDGPLLARLSEQEERLGDLLNPPRSTEGWQTFAREHATADPSGDTYTLIVESRADGTPVGSVGVHRADPRNGWFEYGITVAAEHRRRGYAGEAVRLVVRHQFEERRYRKATARVFAHNHPSLELHRHLGFTEEGRLRGHAFLWGRPVDVVLLALFAEDFTARHGASAPH</sequence>
<dbReference type="AlphaFoldDB" id="A0A0D0PVX1"/>
<dbReference type="STRING" id="2064.TR51_09665"/>
<dbReference type="Proteomes" id="UP000032066">
    <property type="component" value="Unassembled WGS sequence"/>
</dbReference>
<name>A0A0D0PVX1_KITGR</name>
<evidence type="ECO:0000259" key="1">
    <source>
        <dbReference type="PROSITE" id="PS51186"/>
    </source>
</evidence>
<comment type="caution">
    <text evidence="2">The sequence shown here is derived from an EMBL/GenBank/DDBJ whole genome shotgun (WGS) entry which is preliminary data.</text>
</comment>
<dbReference type="OrthoDB" id="9814648at2"/>
<feature type="domain" description="N-acetyltransferase" evidence="1">
    <location>
        <begin position="10"/>
        <end position="165"/>
    </location>
</feature>
<dbReference type="PROSITE" id="PS51186">
    <property type="entry name" value="GNAT"/>
    <property type="match status" value="1"/>
</dbReference>
<proteinExistence type="predicted"/>
<keyword evidence="3" id="KW-1185">Reference proteome</keyword>
<dbReference type="GO" id="GO:0008999">
    <property type="term" value="F:protein-N-terminal-alanine acetyltransferase activity"/>
    <property type="evidence" value="ECO:0007669"/>
    <property type="project" value="TreeGrafter"/>
</dbReference>
<reference evidence="2 3" key="1">
    <citation type="submission" date="2015-02" db="EMBL/GenBank/DDBJ databases">
        <title>Draft genome sequence of Kitasatospora griseola MF730-N6, a bafilomycin, terpentecin and satosporin producer.</title>
        <authorList>
            <person name="Arens J.C."/>
            <person name="Haltli B."/>
            <person name="Kerr R.G."/>
        </authorList>
    </citation>
    <scope>NUCLEOTIDE SEQUENCE [LARGE SCALE GENOMIC DNA]</scope>
    <source>
        <strain evidence="2 3">MF730-N6</strain>
    </source>
</reference>
<dbReference type="SUPFAM" id="SSF55729">
    <property type="entry name" value="Acyl-CoA N-acyltransferases (Nat)"/>
    <property type="match status" value="1"/>
</dbReference>
<dbReference type="RefSeq" id="WP_043910128.1">
    <property type="nucleotide sequence ID" value="NZ_JBHVRB010000006.1"/>
</dbReference>
<organism evidence="2 3">
    <name type="scientific">Kitasatospora griseola</name>
    <name type="common">Streptomyces griseolosporeus</name>
    <dbReference type="NCBI Taxonomy" id="2064"/>
    <lineage>
        <taxon>Bacteria</taxon>
        <taxon>Bacillati</taxon>
        <taxon>Actinomycetota</taxon>
        <taxon>Actinomycetes</taxon>
        <taxon>Kitasatosporales</taxon>
        <taxon>Streptomycetaceae</taxon>
        <taxon>Kitasatospora</taxon>
    </lineage>
</organism>
<dbReference type="EMBL" id="JXZB01000002">
    <property type="protein sequence ID" value="KIQ64537.1"/>
    <property type="molecule type" value="Genomic_DNA"/>
</dbReference>
<gene>
    <name evidence="2" type="ORF">TR51_09665</name>
</gene>
<protein>
    <submittedName>
        <fullName evidence="2">Acetyltransferase</fullName>
    </submittedName>
</protein>
<dbReference type="CDD" id="cd04301">
    <property type="entry name" value="NAT_SF"/>
    <property type="match status" value="1"/>
</dbReference>
<keyword evidence="2" id="KW-0808">Transferase</keyword>
<dbReference type="GO" id="GO:0005737">
    <property type="term" value="C:cytoplasm"/>
    <property type="evidence" value="ECO:0007669"/>
    <property type="project" value="TreeGrafter"/>
</dbReference>
<evidence type="ECO:0000313" key="3">
    <source>
        <dbReference type="Proteomes" id="UP000032066"/>
    </source>
</evidence>
<dbReference type="PANTHER" id="PTHR43441:SF2">
    <property type="entry name" value="FAMILY ACETYLTRANSFERASE, PUTATIVE (AFU_ORTHOLOGUE AFUA_7G00850)-RELATED"/>
    <property type="match status" value="1"/>
</dbReference>
<dbReference type="Pfam" id="PF13302">
    <property type="entry name" value="Acetyltransf_3"/>
    <property type="match status" value="1"/>
</dbReference>
<dbReference type="PANTHER" id="PTHR43441">
    <property type="entry name" value="RIBOSOMAL-PROTEIN-SERINE ACETYLTRANSFERASE"/>
    <property type="match status" value="1"/>
</dbReference>
<accession>A0A0D0PVX1</accession>